<keyword evidence="3" id="KW-0808">Transferase</keyword>
<dbReference type="Pfam" id="PF13439">
    <property type="entry name" value="Glyco_transf_4"/>
    <property type="match status" value="1"/>
</dbReference>
<dbReference type="InterPro" id="IPR028098">
    <property type="entry name" value="Glyco_trans_4-like_N"/>
</dbReference>
<dbReference type="PANTHER" id="PTHR12526:SF638">
    <property type="entry name" value="SPORE COAT PROTEIN SA"/>
    <property type="match status" value="1"/>
</dbReference>
<organism evidence="3 4">
    <name type="scientific">Pontibacillus yanchengensis Y32</name>
    <dbReference type="NCBI Taxonomy" id="1385514"/>
    <lineage>
        <taxon>Bacteria</taxon>
        <taxon>Bacillati</taxon>
        <taxon>Bacillota</taxon>
        <taxon>Bacilli</taxon>
        <taxon>Bacillales</taxon>
        <taxon>Bacillaceae</taxon>
        <taxon>Pontibacillus</taxon>
    </lineage>
</organism>
<dbReference type="PANTHER" id="PTHR12526">
    <property type="entry name" value="GLYCOSYLTRANSFERASE"/>
    <property type="match status" value="1"/>
</dbReference>
<dbReference type="EMBL" id="AVBF01000001">
    <property type="protein sequence ID" value="KGP74564.1"/>
    <property type="molecule type" value="Genomic_DNA"/>
</dbReference>
<reference evidence="3 4" key="1">
    <citation type="journal article" date="2015" name="Stand. Genomic Sci.">
        <title>High quality draft genome sequence of the moderately halophilic bacterium Pontibacillus yanchengensis Y32(T) and comparison among Pontibacillus genomes.</title>
        <authorList>
            <person name="Huang J."/>
            <person name="Qiao Z.X."/>
            <person name="Tang J.W."/>
            <person name="Wang G."/>
        </authorList>
    </citation>
    <scope>NUCLEOTIDE SEQUENCE [LARGE SCALE GENOMIC DNA]</scope>
    <source>
        <strain evidence="3 4">Y32</strain>
    </source>
</reference>
<keyword evidence="4" id="KW-1185">Reference proteome</keyword>
<evidence type="ECO:0000259" key="1">
    <source>
        <dbReference type="Pfam" id="PF00534"/>
    </source>
</evidence>
<dbReference type="OrthoDB" id="9804196at2"/>
<dbReference type="InterPro" id="IPR001296">
    <property type="entry name" value="Glyco_trans_1"/>
</dbReference>
<dbReference type="eggNOG" id="COG0438">
    <property type="taxonomic scope" value="Bacteria"/>
</dbReference>
<dbReference type="Proteomes" id="UP000030147">
    <property type="component" value="Unassembled WGS sequence"/>
</dbReference>
<dbReference type="Gene3D" id="3.40.50.2000">
    <property type="entry name" value="Glycogen Phosphorylase B"/>
    <property type="match status" value="2"/>
</dbReference>
<dbReference type="SUPFAM" id="SSF53756">
    <property type="entry name" value="UDP-Glycosyltransferase/glycogen phosphorylase"/>
    <property type="match status" value="1"/>
</dbReference>
<dbReference type="STRING" id="1385514.N782_00330"/>
<proteinExistence type="predicted"/>
<gene>
    <name evidence="3" type="ORF">N782_00330</name>
</gene>
<feature type="domain" description="Glycosyltransferase subfamily 4-like N-terminal" evidence="2">
    <location>
        <begin position="15"/>
        <end position="170"/>
    </location>
</feature>
<comment type="caution">
    <text evidence="3">The sequence shown here is derived from an EMBL/GenBank/DDBJ whole genome shotgun (WGS) entry which is preliminary data.</text>
</comment>
<dbReference type="GO" id="GO:0016757">
    <property type="term" value="F:glycosyltransferase activity"/>
    <property type="evidence" value="ECO:0007669"/>
    <property type="project" value="InterPro"/>
</dbReference>
<dbReference type="RefSeq" id="WP_052111068.1">
    <property type="nucleotide sequence ID" value="NZ_AVBF01000001.1"/>
</dbReference>
<evidence type="ECO:0000313" key="3">
    <source>
        <dbReference type="EMBL" id="KGP74564.1"/>
    </source>
</evidence>
<dbReference type="Pfam" id="PF00534">
    <property type="entry name" value="Glycos_transf_1"/>
    <property type="match status" value="1"/>
</dbReference>
<name>A0A0A2TG77_9BACI</name>
<dbReference type="AlphaFoldDB" id="A0A0A2TG77"/>
<protein>
    <submittedName>
        <fullName evidence="3">Glycosyl transferase</fullName>
    </submittedName>
</protein>
<feature type="domain" description="Glycosyl transferase family 1" evidence="1">
    <location>
        <begin position="181"/>
        <end position="332"/>
    </location>
</feature>
<evidence type="ECO:0000259" key="2">
    <source>
        <dbReference type="Pfam" id="PF13439"/>
    </source>
</evidence>
<sequence>MKINITHVISGLDKGGAETMLFKLLNNINLDKYNITVISLTGKGFYGEKIENLGIPVFTLDLQKKLLFPFEIFRAYKITKKADLIQSWMYHADLFSVFLAKFFRKKVLFWGIRHNNTDFKENKFTTVLIVKINKMLSKIPNKIISCSENGMREHINIGYNANNFLVIPNGFYLPDLNAFNKSEKNMLDPKITKIIHVGRWNKLKDYSNLLSSLKYVMDKGYSFELTLCGKDIDSNNTELLKMIESNKLSDRVKLLGRRNDVLHLMQSSDVLVSSSSGEGFSNVIGEAMACETPCIVTDVGDSSYIVNNEEYTVPPKDYVSLGNAIINFINKSSYEVKNDGKLARQRVLEKFEISKVVEDFEKLYDNYNV</sequence>
<evidence type="ECO:0000313" key="4">
    <source>
        <dbReference type="Proteomes" id="UP000030147"/>
    </source>
</evidence>
<accession>A0A0A2TG77</accession>